<evidence type="ECO:0000313" key="5">
    <source>
        <dbReference type="Proteomes" id="UP000321514"/>
    </source>
</evidence>
<dbReference type="EMBL" id="FOIB01000001">
    <property type="protein sequence ID" value="SET03831.1"/>
    <property type="molecule type" value="Genomic_DNA"/>
</dbReference>
<proteinExistence type="predicted"/>
<dbReference type="Gene3D" id="1.25.40.10">
    <property type="entry name" value="Tetratricopeptide repeat domain"/>
    <property type="match status" value="2"/>
</dbReference>
<dbReference type="Proteomes" id="UP000321514">
    <property type="component" value="Unassembled WGS sequence"/>
</dbReference>
<dbReference type="Proteomes" id="UP000183760">
    <property type="component" value="Unassembled WGS sequence"/>
</dbReference>
<dbReference type="AlphaFoldDB" id="A0A511SVQ0"/>
<protein>
    <submittedName>
        <fullName evidence="3">CHAT domain-containing protein</fullName>
    </submittedName>
</protein>
<sequence>MLKSKSDKALVLALAAPVLVVTALLVVRTPSGGNGVEARFWAERRASARIEARLTYPEADRYRPRVSAGGCLVPAEPIPLKELARLEEEGNWAGIAAAYGLQGEWNQAGSFLERMSSSVDRDSDLAAVQLSRGAHEQALRLLDRVLARAPAHPQALWNRALALRDMGLTMKAAETFEKVAALGEQGWSREAKAQALTLREETQARSRKWHGARDATLALLEDPKAPLPLQEARQSPGVVRQHFYDVVRAAPSKERVLALMPLARELDRLQGGTSLGDYVTRVSGRDFTRRGALAQGYSEWVRKRAGAPESLVETVRASGEEDLFVGMALHNKAAALRYLPDLVTHVQREKDTWLGLFLEREQARKETADGEWWKAEQRLFNALQRCREGAFSARCVDLEIRLGILYAELRRLTEAEQHARTAWSWARQLQEWELELTTLEMLVHISRDRGDFSSALAYVEEWTARGGRVIDTCYWPHINQAHTHYLALRPEAARASLEAAAACPNAKLDLMFGATFAEMARARPDPKDAERLSQALDVARASNPTPGDAIYARYLEGRFVLDHEHERGVELLTRTLEDARKLPSTEPLAREAWTLGYSSLVTDAGRRGDYARALELLAEQLGTQVPTRCALGAAVHNERSVAVARGPAGELVGDYQGTREVPFAESPSVKLVPEHVRQALKGCAQVEVLAWAPVFGRTDLLPVDQPWSFRMGRIVPGVSAPSRRLVVSSVEAPALLQLPRLPTWTPPSEPEPTRLELLSGSDATPSRVLSSMSDATEIEIHAHGISDPVLSDASLVVLSPEGNGRYALTADIVRKQKLAGAPMVFLAACSAGRLASTTTHEPFSLPAAFIEAGARAVLASTVDIPDAAGRFFDGVRQRIRGGTAPAVALRDERQKWLSRDARNGWTHHVLLVETSD</sequence>
<gene>
    <name evidence="2" type="ORF">MFU01_05790</name>
    <name evidence="3" type="ORF">SAMN05443572_101914</name>
</gene>
<reference evidence="2 5" key="2">
    <citation type="submission" date="2019-07" db="EMBL/GenBank/DDBJ databases">
        <title>Whole genome shotgun sequence of Myxococcus fulvus NBRC 100333.</title>
        <authorList>
            <person name="Hosoyama A."/>
            <person name="Uohara A."/>
            <person name="Ohji S."/>
            <person name="Ichikawa N."/>
        </authorList>
    </citation>
    <scope>NUCLEOTIDE SEQUENCE [LARGE SCALE GENOMIC DNA]</scope>
    <source>
        <strain evidence="2 5">NBRC 100333</strain>
    </source>
</reference>
<dbReference type="EMBL" id="BJXR01000009">
    <property type="protein sequence ID" value="GEN05542.1"/>
    <property type="molecule type" value="Genomic_DNA"/>
</dbReference>
<accession>A0A511SVQ0</accession>
<dbReference type="RefSeq" id="WP_074949263.1">
    <property type="nucleotide sequence ID" value="NZ_BJXR01000009.1"/>
</dbReference>
<organism evidence="2 5">
    <name type="scientific">Myxococcus fulvus</name>
    <dbReference type="NCBI Taxonomy" id="33"/>
    <lineage>
        <taxon>Bacteria</taxon>
        <taxon>Pseudomonadati</taxon>
        <taxon>Myxococcota</taxon>
        <taxon>Myxococcia</taxon>
        <taxon>Myxococcales</taxon>
        <taxon>Cystobacterineae</taxon>
        <taxon>Myxococcaceae</taxon>
        <taxon>Myxococcus</taxon>
    </lineage>
</organism>
<evidence type="ECO:0000313" key="4">
    <source>
        <dbReference type="Proteomes" id="UP000183760"/>
    </source>
</evidence>
<evidence type="ECO:0000313" key="3">
    <source>
        <dbReference type="EMBL" id="SET03831.1"/>
    </source>
</evidence>
<dbReference type="InterPro" id="IPR024983">
    <property type="entry name" value="CHAT_dom"/>
</dbReference>
<keyword evidence="4" id="KW-1185">Reference proteome</keyword>
<feature type="domain" description="CHAT" evidence="1">
    <location>
        <begin position="755"/>
        <end position="903"/>
    </location>
</feature>
<dbReference type="Pfam" id="PF12770">
    <property type="entry name" value="CHAT"/>
    <property type="match status" value="1"/>
</dbReference>
<dbReference type="SUPFAM" id="SSF48452">
    <property type="entry name" value="TPR-like"/>
    <property type="match status" value="1"/>
</dbReference>
<dbReference type="STRING" id="1334629.MFUL124B02_05525"/>
<evidence type="ECO:0000259" key="1">
    <source>
        <dbReference type="Pfam" id="PF12770"/>
    </source>
</evidence>
<dbReference type="OrthoDB" id="5526017at2"/>
<dbReference type="InterPro" id="IPR011990">
    <property type="entry name" value="TPR-like_helical_dom_sf"/>
</dbReference>
<comment type="caution">
    <text evidence="2">The sequence shown here is derived from an EMBL/GenBank/DDBJ whole genome shotgun (WGS) entry which is preliminary data.</text>
</comment>
<evidence type="ECO:0000313" key="2">
    <source>
        <dbReference type="EMBL" id="GEN05542.1"/>
    </source>
</evidence>
<name>A0A511SVQ0_MYXFU</name>
<reference evidence="3 4" key="1">
    <citation type="submission" date="2016-10" db="EMBL/GenBank/DDBJ databases">
        <authorList>
            <person name="Varghese N."/>
            <person name="Submissions S."/>
        </authorList>
    </citation>
    <scope>NUCLEOTIDE SEQUENCE [LARGE SCALE GENOMIC DNA]</scope>
    <source>
        <strain evidence="3 4">DSM 16525</strain>
    </source>
</reference>